<comment type="caution">
    <text evidence="2">The sequence shown here is derived from an EMBL/GenBank/DDBJ whole genome shotgun (WGS) entry which is preliminary data.</text>
</comment>
<gene>
    <name evidence="2" type="ORF">SNEC2469_LOCUS33940</name>
</gene>
<dbReference type="OrthoDB" id="3647at2759"/>
<dbReference type="EMBL" id="CAJNJA010091696">
    <property type="protein sequence ID" value="CAE7940576.1"/>
    <property type="molecule type" value="Genomic_DNA"/>
</dbReference>
<proteinExistence type="predicted"/>
<dbReference type="InterPro" id="IPR013217">
    <property type="entry name" value="Methyltransf_12"/>
</dbReference>
<dbReference type="CDD" id="cd02440">
    <property type="entry name" value="AdoMet_MTases"/>
    <property type="match status" value="1"/>
</dbReference>
<sequence>PAAYADVLVPAIGSRCSVGALEYRTPELLAEELAHLKDLTEQHSGGVDLSAKMLEVAKDKDRGYNKLVCGDLVDIFEEGDQATKFDLVVAADVFVYVGDLRPALSAASRSLTAHGAVAFSTEAPPRAGSANEKESKVPEGGYKLAETGRYMHTASYVRSTAEACGLRLCKRANVVLRKNGGKPVHGHLHLLRKMSTEGL</sequence>
<feature type="non-terminal residue" evidence="2">
    <location>
        <position position="1"/>
    </location>
</feature>
<keyword evidence="3" id="KW-1185">Reference proteome</keyword>
<protein>
    <recommendedName>
        <fullName evidence="1">Methyltransferase type 12 domain-containing protein</fullName>
    </recommendedName>
</protein>
<organism evidence="2 3">
    <name type="scientific">Symbiodinium necroappetens</name>
    <dbReference type="NCBI Taxonomy" id="1628268"/>
    <lineage>
        <taxon>Eukaryota</taxon>
        <taxon>Sar</taxon>
        <taxon>Alveolata</taxon>
        <taxon>Dinophyceae</taxon>
        <taxon>Suessiales</taxon>
        <taxon>Symbiodiniaceae</taxon>
        <taxon>Symbiodinium</taxon>
    </lineage>
</organism>
<dbReference type="Proteomes" id="UP000601435">
    <property type="component" value="Unassembled WGS sequence"/>
</dbReference>
<evidence type="ECO:0000313" key="3">
    <source>
        <dbReference type="Proteomes" id="UP000601435"/>
    </source>
</evidence>
<name>A0A813C8Y9_9DINO</name>
<evidence type="ECO:0000259" key="1">
    <source>
        <dbReference type="Pfam" id="PF08242"/>
    </source>
</evidence>
<dbReference type="InterPro" id="IPR029063">
    <property type="entry name" value="SAM-dependent_MTases_sf"/>
</dbReference>
<dbReference type="Gene3D" id="3.40.50.150">
    <property type="entry name" value="Vaccinia Virus protein VP39"/>
    <property type="match status" value="1"/>
</dbReference>
<dbReference type="AlphaFoldDB" id="A0A813C8Y9"/>
<reference evidence="2" key="1">
    <citation type="submission" date="2021-02" db="EMBL/GenBank/DDBJ databases">
        <authorList>
            <person name="Dougan E. K."/>
            <person name="Rhodes N."/>
            <person name="Thang M."/>
            <person name="Chan C."/>
        </authorList>
    </citation>
    <scope>NUCLEOTIDE SEQUENCE</scope>
</reference>
<dbReference type="Pfam" id="PF08242">
    <property type="entry name" value="Methyltransf_12"/>
    <property type="match status" value="1"/>
</dbReference>
<accession>A0A813C8Y9</accession>
<dbReference type="SUPFAM" id="SSF53335">
    <property type="entry name" value="S-adenosyl-L-methionine-dependent methyltransferases"/>
    <property type="match status" value="1"/>
</dbReference>
<evidence type="ECO:0000313" key="2">
    <source>
        <dbReference type="EMBL" id="CAE7940576.1"/>
    </source>
</evidence>
<feature type="domain" description="Methyltransferase type 12" evidence="1">
    <location>
        <begin position="36"/>
        <end position="115"/>
    </location>
</feature>